<name>A0A1B6EPE3_9HEMI</name>
<proteinExistence type="predicted"/>
<dbReference type="EMBL" id="GECZ01029974">
    <property type="protein sequence ID" value="JAS39795.1"/>
    <property type="molecule type" value="Transcribed_RNA"/>
</dbReference>
<organism evidence="2">
    <name type="scientific">Cuerna arida</name>
    <dbReference type="NCBI Taxonomy" id="1464854"/>
    <lineage>
        <taxon>Eukaryota</taxon>
        <taxon>Metazoa</taxon>
        <taxon>Ecdysozoa</taxon>
        <taxon>Arthropoda</taxon>
        <taxon>Hexapoda</taxon>
        <taxon>Insecta</taxon>
        <taxon>Pterygota</taxon>
        <taxon>Neoptera</taxon>
        <taxon>Paraneoptera</taxon>
        <taxon>Hemiptera</taxon>
        <taxon>Auchenorrhyncha</taxon>
        <taxon>Membracoidea</taxon>
        <taxon>Cicadellidae</taxon>
        <taxon>Cicadellinae</taxon>
        <taxon>Proconiini</taxon>
        <taxon>Cuerna</taxon>
    </lineage>
</organism>
<gene>
    <name evidence="2" type="ORF">g.35658</name>
</gene>
<feature type="region of interest" description="Disordered" evidence="1">
    <location>
        <begin position="177"/>
        <end position="204"/>
    </location>
</feature>
<feature type="compositionally biased region" description="Low complexity" evidence="1">
    <location>
        <begin position="612"/>
        <end position="632"/>
    </location>
</feature>
<feature type="compositionally biased region" description="Basic and acidic residues" evidence="1">
    <location>
        <begin position="702"/>
        <end position="714"/>
    </location>
</feature>
<feature type="region of interest" description="Disordered" evidence="1">
    <location>
        <begin position="373"/>
        <end position="445"/>
    </location>
</feature>
<feature type="non-terminal residue" evidence="2">
    <location>
        <position position="885"/>
    </location>
</feature>
<feature type="region of interest" description="Disordered" evidence="1">
    <location>
        <begin position="473"/>
        <end position="585"/>
    </location>
</feature>
<evidence type="ECO:0000313" key="2">
    <source>
        <dbReference type="EMBL" id="JAS39795.1"/>
    </source>
</evidence>
<reference evidence="2" key="1">
    <citation type="submission" date="2015-11" db="EMBL/GenBank/DDBJ databases">
        <title>De novo transcriptome assembly of four potential Pierce s Disease insect vectors from Arizona vineyards.</title>
        <authorList>
            <person name="Tassone E.E."/>
        </authorList>
    </citation>
    <scope>NUCLEOTIDE SEQUENCE</scope>
</reference>
<feature type="compositionally biased region" description="Polar residues" evidence="1">
    <location>
        <begin position="375"/>
        <end position="389"/>
    </location>
</feature>
<protein>
    <submittedName>
        <fullName evidence="2">Uncharacterized protein</fullName>
    </submittedName>
</protein>
<feature type="compositionally biased region" description="Basic and acidic residues" evidence="1">
    <location>
        <begin position="547"/>
        <end position="557"/>
    </location>
</feature>
<feature type="region of interest" description="Disordered" evidence="1">
    <location>
        <begin position="599"/>
        <end position="651"/>
    </location>
</feature>
<feature type="region of interest" description="Disordered" evidence="1">
    <location>
        <begin position="689"/>
        <end position="716"/>
    </location>
</feature>
<feature type="compositionally biased region" description="Basic and acidic residues" evidence="1">
    <location>
        <begin position="473"/>
        <end position="493"/>
    </location>
</feature>
<feature type="compositionally biased region" description="Basic and acidic residues" evidence="1">
    <location>
        <begin position="405"/>
        <end position="420"/>
    </location>
</feature>
<accession>A0A1B6EPE3</accession>
<feature type="compositionally biased region" description="Basic and acidic residues" evidence="1">
    <location>
        <begin position="427"/>
        <end position="443"/>
    </location>
</feature>
<sequence length="885" mass="98502">MKLIENTVEAENLETSISHEDLERSMASCETVMVNSQSSPKENSLEKLSNNKKLSNGIHEKVEDQSKCNGNMNGFCEDVSDDEFQLVLESSSDDGGSPLKKIDEDTISAPQIVQEIEDLLGINASSVGIDEEIEKELNGTESIELSDKYDDVSVPQEIKDVFEDHIDLHDKAEENTVEKEKKCEENNEINRPVEETTECDSSSNMNLVFDEIEIGTHDSADSQDEETIATDKLAEVPRDISKIVDTEMSQSTKVESTIENGVELTKPEDQIMNKGINVNKEKDKDESVDIAIKENHIDSCKIGGENKDIPPSSTSLVEKAIDCENLIEMSHDNEILSEKEETLLASTNDIVDTKSESCDETLIKNDGSELKIESEANNAVTSSTKSSSEGDAVRKRTSSVDEEQKELKRPKLENSTEENKSQVLKRRSSDPVEIEVKRTKHSDSVSVIEPLVDSSEEETLTLDSLGIKEVSIDSERVKDSKTKIEEEKTDKICDYVAENNPDEDSVSSKTQVTDQSEVKPSCKRKEKEMQSNEIDSSPAKLDVSSEDISKLSLDKPLNEVSTSDKSVDVQHSIKSSKSEEDSEKVVLSVRKKLRKILKNPKANYEGVLAPLRSSSNRSSSSSSNISSRSNNNEACASLVNDSEGVNENKEEYSLNANKKSIPKATSSSNIIEKGDKVVKANFKPVQLDDEQLKQSNTASSSLKEKERLVMKPEQSKSAVKSPFDLLTKNMQQAKPVNRKISNLDQAIEGVVDKAKAGAERMLPLLKKFHKDQLKKLTRSDLEELVVLKICEAVTDRSEIGQMRLRCQTLEQNNELWRKKALQFEKQNRELEMVLKRFLTETAHNKRENQNKVVVPIKVTRSVGLQVVLASSMHGALVATKNKPSS</sequence>
<evidence type="ECO:0000256" key="1">
    <source>
        <dbReference type="SAM" id="MobiDB-lite"/>
    </source>
</evidence>
<dbReference type="AlphaFoldDB" id="A0A1B6EPE3"/>